<evidence type="ECO:0000313" key="2">
    <source>
        <dbReference type="Proteomes" id="UP000575898"/>
    </source>
</evidence>
<keyword evidence="2" id="KW-1185">Reference proteome</keyword>
<dbReference type="AlphaFoldDB" id="A0A840MI35"/>
<dbReference type="SUPFAM" id="SSF56059">
    <property type="entry name" value="Glutathione synthetase ATP-binding domain-like"/>
    <property type="match status" value="1"/>
</dbReference>
<dbReference type="GO" id="GO:0009432">
    <property type="term" value="P:SOS response"/>
    <property type="evidence" value="ECO:0007669"/>
    <property type="project" value="TreeGrafter"/>
</dbReference>
<organism evidence="1 2">
    <name type="scientific">Chitinivorax tropicus</name>
    <dbReference type="NCBI Taxonomy" id="714531"/>
    <lineage>
        <taxon>Bacteria</taxon>
        <taxon>Pseudomonadati</taxon>
        <taxon>Pseudomonadota</taxon>
        <taxon>Betaproteobacteria</taxon>
        <taxon>Chitinivorax</taxon>
    </lineage>
</organism>
<reference evidence="1 2" key="1">
    <citation type="submission" date="2020-08" db="EMBL/GenBank/DDBJ databases">
        <title>Genomic Encyclopedia of Type Strains, Phase IV (KMG-IV): sequencing the most valuable type-strain genomes for metagenomic binning, comparative biology and taxonomic classification.</title>
        <authorList>
            <person name="Goeker M."/>
        </authorList>
    </citation>
    <scope>NUCLEOTIDE SEQUENCE [LARGE SCALE GENOMIC DNA]</scope>
    <source>
        <strain evidence="1 2">DSM 27165</strain>
    </source>
</reference>
<proteinExistence type="predicted"/>
<dbReference type="RefSeq" id="WP_184033706.1">
    <property type="nucleotide sequence ID" value="NZ_JACHHY010000001.1"/>
</dbReference>
<protein>
    <submittedName>
        <fullName evidence="1">Glutathione synthase/RimK-type ligase-like ATP-grasp enzyme</fullName>
    </submittedName>
</protein>
<keyword evidence="1" id="KW-0436">Ligase</keyword>
<comment type="caution">
    <text evidence="1">The sequence shown here is derived from an EMBL/GenBank/DDBJ whole genome shotgun (WGS) entry which is preliminary data.</text>
</comment>
<accession>A0A840MI35</accession>
<name>A0A840MI35_9PROT</name>
<evidence type="ECO:0000313" key="1">
    <source>
        <dbReference type="EMBL" id="MBB5016849.1"/>
    </source>
</evidence>
<dbReference type="EMBL" id="JACHHY010000001">
    <property type="protein sequence ID" value="MBB5016849.1"/>
    <property type="molecule type" value="Genomic_DNA"/>
</dbReference>
<gene>
    <name evidence="1" type="ORF">HNQ59_000111</name>
</gene>
<dbReference type="Gene3D" id="3.30.470.20">
    <property type="entry name" value="ATP-grasp fold, B domain"/>
    <property type="match status" value="1"/>
</dbReference>
<dbReference type="GO" id="GO:0005737">
    <property type="term" value="C:cytoplasm"/>
    <property type="evidence" value="ECO:0007669"/>
    <property type="project" value="TreeGrafter"/>
</dbReference>
<dbReference type="Proteomes" id="UP000575898">
    <property type="component" value="Unassembled WGS sequence"/>
</dbReference>
<dbReference type="PANTHER" id="PTHR21621:SF0">
    <property type="entry name" value="BETA-CITRYLGLUTAMATE SYNTHASE B-RELATED"/>
    <property type="match status" value="1"/>
</dbReference>
<dbReference type="PANTHER" id="PTHR21621">
    <property type="entry name" value="RIBOSOMAL PROTEIN S6 MODIFICATION PROTEIN"/>
    <property type="match status" value="1"/>
</dbReference>
<dbReference type="GO" id="GO:0018169">
    <property type="term" value="F:ribosomal S6-glutamic acid ligase activity"/>
    <property type="evidence" value="ECO:0007669"/>
    <property type="project" value="TreeGrafter"/>
</dbReference>
<sequence>MRWVLLANPAHPRVASLQAALAEAGLPLAQVVSYQDWLSRPATLWQALDSPCILKLEAPGEHAWVQDHLIATGAALQGAARPAALAHGELAHQAWWFSGFQHHLHGLDQALQARPWVRCLNPPTTVLAMCDKWACQQALAASGLSVPDQLGLVGGFAQLQAQMLQQGLRRVFVKPRYGSSASGVVALAHDGRSRWVATTSVEMTLAGRLFNSLKIRRYHDQAVVTLIDALAPNALYAEAWVPKPQAGGGRFDVRVLCLGQSPLHRVARVSRSPLTNLHLGNQRRAVEDCLDAPRVAALERVASQAAGCFPDAWLAGVDLIVGARQCHVLEVNAFGDWLPRLTWQGQTVHQAEVALLSHKAAQLVPIP</sequence>
<dbReference type="InterPro" id="IPR047778">
    <property type="entry name" value="STM4014-like"/>
</dbReference>
<dbReference type="NCBIfam" id="NF038074">
    <property type="entry name" value="fam_STM4014"/>
    <property type="match status" value="1"/>
</dbReference>